<reference evidence="3 4" key="1">
    <citation type="submission" date="2019-01" db="EMBL/GenBank/DDBJ databases">
        <authorList>
            <person name="Sayadi A."/>
        </authorList>
    </citation>
    <scope>NUCLEOTIDE SEQUENCE [LARGE SCALE GENOMIC DNA]</scope>
</reference>
<feature type="transmembrane region" description="Helical" evidence="2">
    <location>
        <begin position="12"/>
        <end position="31"/>
    </location>
</feature>
<keyword evidence="2" id="KW-1133">Transmembrane helix</keyword>
<dbReference type="AlphaFoldDB" id="A0A653CQY9"/>
<sequence>MGVLWRKRSVLLKLAVILGTAWLTLAFLFYAETSSEVPRPPVVRTHSEVGVPQRLVMQERETQVVQQMGPENPLKEDEVWNTPPKRPARKNVDIDAPAVLVPPQELAGDMGKPVVLPTNLTG</sequence>
<proteinExistence type="predicted"/>
<gene>
    <name evidence="3" type="ORF">CALMAC_LOCUS11141</name>
</gene>
<evidence type="ECO:0000313" key="4">
    <source>
        <dbReference type="Proteomes" id="UP000410492"/>
    </source>
</evidence>
<keyword evidence="4" id="KW-1185">Reference proteome</keyword>
<evidence type="ECO:0000313" key="3">
    <source>
        <dbReference type="EMBL" id="VEN50340.1"/>
    </source>
</evidence>
<feature type="region of interest" description="Disordered" evidence="1">
    <location>
        <begin position="67"/>
        <end position="94"/>
    </location>
</feature>
<organism evidence="3 4">
    <name type="scientific">Callosobruchus maculatus</name>
    <name type="common">Southern cowpea weevil</name>
    <name type="synonym">Pulse bruchid</name>
    <dbReference type="NCBI Taxonomy" id="64391"/>
    <lineage>
        <taxon>Eukaryota</taxon>
        <taxon>Metazoa</taxon>
        <taxon>Ecdysozoa</taxon>
        <taxon>Arthropoda</taxon>
        <taxon>Hexapoda</taxon>
        <taxon>Insecta</taxon>
        <taxon>Pterygota</taxon>
        <taxon>Neoptera</taxon>
        <taxon>Endopterygota</taxon>
        <taxon>Coleoptera</taxon>
        <taxon>Polyphaga</taxon>
        <taxon>Cucujiformia</taxon>
        <taxon>Chrysomeloidea</taxon>
        <taxon>Chrysomelidae</taxon>
        <taxon>Bruchinae</taxon>
        <taxon>Bruchini</taxon>
        <taxon>Callosobruchus</taxon>
    </lineage>
</organism>
<feature type="non-terminal residue" evidence="3">
    <location>
        <position position="122"/>
    </location>
</feature>
<dbReference type="EMBL" id="CAACVG010008568">
    <property type="protein sequence ID" value="VEN50340.1"/>
    <property type="molecule type" value="Genomic_DNA"/>
</dbReference>
<dbReference type="Proteomes" id="UP000410492">
    <property type="component" value="Unassembled WGS sequence"/>
</dbReference>
<keyword evidence="2" id="KW-0812">Transmembrane</keyword>
<keyword evidence="2" id="KW-0472">Membrane</keyword>
<accession>A0A653CQY9</accession>
<protein>
    <submittedName>
        <fullName evidence="3">Uncharacterized protein</fullName>
    </submittedName>
</protein>
<dbReference type="OrthoDB" id="6159198at2759"/>
<name>A0A653CQY9_CALMS</name>
<evidence type="ECO:0000256" key="1">
    <source>
        <dbReference type="SAM" id="MobiDB-lite"/>
    </source>
</evidence>
<evidence type="ECO:0000256" key="2">
    <source>
        <dbReference type="SAM" id="Phobius"/>
    </source>
</evidence>